<evidence type="ECO:0000256" key="1">
    <source>
        <dbReference type="ARBA" id="ARBA00001917"/>
    </source>
</evidence>
<dbReference type="CDD" id="cd04730">
    <property type="entry name" value="NPD_like"/>
    <property type="match status" value="1"/>
</dbReference>
<evidence type="ECO:0000256" key="8">
    <source>
        <dbReference type="ARBA" id="ARBA00031155"/>
    </source>
</evidence>
<name>A0A8J8BFW7_9ACTN</name>
<comment type="catalytic activity">
    <reaction evidence="9">
        <text>3 propionate 3-nitronate + 3 O2 + H2O = 3 3-oxopropanoate + 2 nitrate + nitrite + H2O2 + 3 H(+)</text>
        <dbReference type="Rhea" id="RHEA:57332"/>
        <dbReference type="ChEBI" id="CHEBI:15377"/>
        <dbReference type="ChEBI" id="CHEBI:15378"/>
        <dbReference type="ChEBI" id="CHEBI:15379"/>
        <dbReference type="ChEBI" id="CHEBI:16240"/>
        <dbReference type="ChEBI" id="CHEBI:16301"/>
        <dbReference type="ChEBI" id="CHEBI:17632"/>
        <dbReference type="ChEBI" id="CHEBI:33190"/>
        <dbReference type="ChEBI" id="CHEBI:136067"/>
    </reaction>
</comment>
<dbReference type="GO" id="GO:0009636">
    <property type="term" value="P:response to toxic substance"/>
    <property type="evidence" value="ECO:0007669"/>
    <property type="project" value="UniProtKB-KW"/>
</dbReference>
<dbReference type="EMBL" id="JAGSXH010000072">
    <property type="protein sequence ID" value="MBS2965139.1"/>
    <property type="molecule type" value="Genomic_DNA"/>
</dbReference>
<dbReference type="PANTHER" id="PTHR42747">
    <property type="entry name" value="NITRONATE MONOOXYGENASE-RELATED"/>
    <property type="match status" value="1"/>
</dbReference>
<keyword evidence="3" id="KW-0216">Detoxification</keyword>
<evidence type="ECO:0000256" key="5">
    <source>
        <dbReference type="ARBA" id="ARBA00022643"/>
    </source>
</evidence>
<keyword evidence="11" id="KW-1185">Reference proteome</keyword>
<dbReference type="SUPFAM" id="SSF51412">
    <property type="entry name" value="Inosine monophosphate dehydrogenase (IMPDH)"/>
    <property type="match status" value="1"/>
</dbReference>
<evidence type="ECO:0000256" key="2">
    <source>
        <dbReference type="ARBA" id="ARBA00009881"/>
    </source>
</evidence>
<dbReference type="AlphaFoldDB" id="A0A8J8BFW7"/>
<evidence type="ECO:0000256" key="4">
    <source>
        <dbReference type="ARBA" id="ARBA00022630"/>
    </source>
</evidence>
<evidence type="ECO:0000256" key="3">
    <source>
        <dbReference type="ARBA" id="ARBA00022575"/>
    </source>
</evidence>
<keyword evidence="4" id="KW-0285">Flavoprotein</keyword>
<organism evidence="10 11">
    <name type="scientific">Actinocrinis puniceicyclus</name>
    <dbReference type="NCBI Taxonomy" id="977794"/>
    <lineage>
        <taxon>Bacteria</taxon>
        <taxon>Bacillati</taxon>
        <taxon>Actinomycetota</taxon>
        <taxon>Actinomycetes</taxon>
        <taxon>Catenulisporales</taxon>
        <taxon>Actinospicaceae</taxon>
        <taxon>Actinocrinis</taxon>
    </lineage>
</organism>
<protein>
    <recommendedName>
        <fullName evidence="8">Propionate 3-nitronate monooxygenase</fullName>
    </recommendedName>
</protein>
<evidence type="ECO:0000313" key="10">
    <source>
        <dbReference type="EMBL" id="MBS2965139.1"/>
    </source>
</evidence>
<accession>A0A8J8BFW7</accession>
<evidence type="ECO:0000256" key="6">
    <source>
        <dbReference type="ARBA" id="ARBA00023002"/>
    </source>
</evidence>
<evidence type="ECO:0000256" key="7">
    <source>
        <dbReference type="ARBA" id="ARBA00023033"/>
    </source>
</evidence>
<feature type="non-terminal residue" evidence="10">
    <location>
        <position position="273"/>
    </location>
</feature>
<evidence type="ECO:0000256" key="9">
    <source>
        <dbReference type="ARBA" id="ARBA00049401"/>
    </source>
</evidence>
<dbReference type="Proteomes" id="UP000677913">
    <property type="component" value="Unassembled WGS sequence"/>
</dbReference>
<keyword evidence="6" id="KW-0560">Oxidoreductase</keyword>
<keyword evidence="5" id="KW-0288">FMN</keyword>
<proteinExistence type="inferred from homology"/>
<gene>
    <name evidence="10" type="ORF">KGA66_18960</name>
</gene>
<dbReference type="PANTHER" id="PTHR42747:SF3">
    <property type="entry name" value="NITRONATE MONOOXYGENASE-RELATED"/>
    <property type="match status" value="1"/>
</dbReference>
<dbReference type="Gene3D" id="3.20.20.70">
    <property type="entry name" value="Aldolase class I"/>
    <property type="match status" value="1"/>
</dbReference>
<dbReference type="GO" id="GO:0018580">
    <property type="term" value="F:nitronate monooxygenase activity"/>
    <property type="evidence" value="ECO:0007669"/>
    <property type="project" value="InterPro"/>
</dbReference>
<sequence length="273" mass="27779">MAGGVSTAALAAAVCDAGGLGFLAGGYKSAHAMGREITELRTLTDAPFGVNLFVPGPQDTDIAAFERYRAELEPEARRYGVELAQPPAHDDDEFEQKLSVLITERVPVAGFTFGCPPAPVIERLHEAGIEAVVTVTSAQEAAIAASAGADVLCVQGPEAGGHRGGFTPLPAEQAQIGLLPLTTLVRQAVDVPLIAAGGIADGHAVAAALACGALAAQLGTAFLRTPQSGAHPLHKAALIDPGFPGTSVTSAFTGRPARCLTNRFAAAHRGPVP</sequence>
<comment type="caution">
    <text evidence="10">The sequence shown here is derived from an EMBL/GenBank/DDBJ whole genome shotgun (WGS) entry which is preliminary data.</text>
</comment>
<reference evidence="10" key="1">
    <citation type="submission" date="2021-04" db="EMBL/GenBank/DDBJ databases">
        <title>Genome based classification of Actinospica acidithermotolerans sp. nov., an actinobacterium isolated from an Indonesian hot spring.</title>
        <authorList>
            <person name="Kusuma A.B."/>
            <person name="Putra K.E."/>
            <person name="Nafisah S."/>
            <person name="Loh J."/>
            <person name="Nouioui I."/>
            <person name="Goodfellow M."/>
        </authorList>
    </citation>
    <scope>NUCLEOTIDE SEQUENCE</scope>
    <source>
        <strain evidence="10">DSM 45618</strain>
    </source>
</reference>
<keyword evidence="7 10" id="KW-0503">Monooxygenase</keyword>
<dbReference type="RefSeq" id="WP_211469498.1">
    <property type="nucleotide sequence ID" value="NZ_JAGSXH010000072.1"/>
</dbReference>
<comment type="cofactor">
    <cofactor evidence="1">
        <name>FMN</name>
        <dbReference type="ChEBI" id="CHEBI:58210"/>
    </cofactor>
</comment>
<dbReference type="InterPro" id="IPR013785">
    <property type="entry name" value="Aldolase_TIM"/>
</dbReference>
<comment type="similarity">
    <text evidence="2">Belongs to the nitronate monooxygenase family. NMO class I subfamily.</text>
</comment>
<dbReference type="Pfam" id="PF03060">
    <property type="entry name" value="NMO"/>
    <property type="match status" value="1"/>
</dbReference>
<dbReference type="InterPro" id="IPR004136">
    <property type="entry name" value="NMO"/>
</dbReference>
<evidence type="ECO:0000313" key="11">
    <source>
        <dbReference type="Proteomes" id="UP000677913"/>
    </source>
</evidence>